<evidence type="ECO:0000256" key="1">
    <source>
        <dbReference type="SAM" id="MobiDB-lite"/>
    </source>
</evidence>
<organism evidence="3 4">
    <name type="scientific">Dryococelus australis</name>
    <dbReference type="NCBI Taxonomy" id="614101"/>
    <lineage>
        <taxon>Eukaryota</taxon>
        <taxon>Metazoa</taxon>
        <taxon>Ecdysozoa</taxon>
        <taxon>Arthropoda</taxon>
        <taxon>Hexapoda</taxon>
        <taxon>Insecta</taxon>
        <taxon>Pterygota</taxon>
        <taxon>Neoptera</taxon>
        <taxon>Polyneoptera</taxon>
        <taxon>Phasmatodea</taxon>
        <taxon>Verophasmatodea</taxon>
        <taxon>Anareolatae</taxon>
        <taxon>Phasmatidae</taxon>
        <taxon>Eurycanthinae</taxon>
        <taxon>Dryococelus</taxon>
    </lineage>
</organism>
<sequence>MLVGFRGRCRFRIYMPNKPSKYGIKVMILSDARTSYFYNAYIYTGKYCDGKLLPLEDRKFLKPTQAVLQLAQIIVNSSQILTTFLPNRNIQEGSSIYGFTKDITLVSHVSKKENVVLLISTMHHTESTDVQTGKPEIIAFYNDTKSGVDSLDKKCANYSTNRRTNRWPLVLFYAILNIAGVNSFELHGCYAKNVEIPRSTFLKELAKELVHKHMDRRMENYRLPRKLCLSIGRILKKEIEPAFSEGKKKQRKKMWSMSLQQEQKD</sequence>
<dbReference type="InterPro" id="IPR029526">
    <property type="entry name" value="PGBD"/>
</dbReference>
<comment type="caution">
    <text evidence="3">The sequence shown here is derived from an EMBL/GenBank/DDBJ whole genome shotgun (WGS) entry which is preliminary data.</text>
</comment>
<dbReference type="PANTHER" id="PTHR46599:SF6">
    <property type="entry name" value="DUAL SPECIFICITY PHOSPHATASE 26"/>
    <property type="match status" value="1"/>
</dbReference>
<proteinExistence type="predicted"/>
<reference evidence="3 4" key="1">
    <citation type="submission" date="2023-02" db="EMBL/GenBank/DDBJ databases">
        <title>LHISI_Scaffold_Assembly.</title>
        <authorList>
            <person name="Stuart O.P."/>
            <person name="Cleave R."/>
            <person name="Magrath M.J.L."/>
            <person name="Mikheyev A.S."/>
        </authorList>
    </citation>
    <scope>NUCLEOTIDE SEQUENCE [LARGE SCALE GENOMIC DNA]</scope>
    <source>
        <strain evidence="3">Daus_M_001</strain>
        <tissue evidence="3">Leg muscle</tissue>
    </source>
</reference>
<gene>
    <name evidence="3" type="ORF">PR048_003176</name>
</gene>
<dbReference type="PANTHER" id="PTHR46599">
    <property type="entry name" value="PIGGYBAC TRANSPOSABLE ELEMENT-DERIVED PROTEIN 4"/>
    <property type="match status" value="1"/>
</dbReference>
<keyword evidence="4" id="KW-1185">Reference proteome</keyword>
<evidence type="ECO:0000259" key="2">
    <source>
        <dbReference type="Pfam" id="PF13843"/>
    </source>
</evidence>
<evidence type="ECO:0000313" key="3">
    <source>
        <dbReference type="EMBL" id="KAJ8897823.1"/>
    </source>
</evidence>
<dbReference type="EMBL" id="JARBHB010000001">
    <property type="protein sequence ID" value="KAJ8897823.1"/>
    <property type="molecule type" value="Genomic_DNA"/>
</dbReference>
<dbReference type="Proteomes" id="UP001159363">
    <property type="component" value="Chromosome 1"/>
</dbReference>
<name>A0ABQ9IMB1_9NEOP</name>
<feature type="domain" description="PiggyBac transposable element-derived protein" evidence="2">
    <location>
        <begin position="88"/>
        <end position="184"/>
    </location>
</feature>
<protein>
    <recommendedName>
        <fullName evidence="2">PiggyBac transposable element-derived protein domain-containing protein</fullName>
    </recommendedName>
</protein>
<evidence type="ECO:0000313" key="4">
    <source>
        <dbReference type="Proteomes" id="UP001159363"/>
    </source>
</evidence>
<feature type="domain" description="PiggyBac transposable element-derived protein" evidence="2">
    <location>
        <begin position="2"/>
        <end position="78"/>
    </location>
</feature>
<dbReference type="Pfam" id="PF13843">
    <property type="entry name" value="DDE_Tnp_1_7"/>
    <property type="match status" value="2"/>
</dbReference>
<feature type="region of interest" description="Disordered" evidence="1">
    <location>
        <begin position="244"/>
        <end position="265"/>
    </location>
</feature>
<accession>A0ABQ9IMB1</accession>